<accession>A0AAU0F2K4</accession>
<keyword evidence="2" id="KW-1185">Reference proteome</keyword>
<evidence type="ECO:0000313" key="2">
    <source>
        <dbReference type="Proteomes" id="UP001432059"/>
    </source>
</evidence>
<name>A0AAU0F2K4_9FLAO</name>
<dbReference type="AlphaFoldDB" id="A0AAU0F2K4"/>
<organism evidence="1 2">
    <name type="scientific">Bergeyella porcorum</name>
    <dbReference type="NCBI Taxonomy" id="1735111"/>
    <lineage>
        <taxon>Bacteria</taxon>
        <taxon>Pseudomonadati</taxon>
        <taxon>Bacteroidota</taxon>
        <taxon>Flavobacteriia</taxon>
        <taxon>Flavobacteriales</taxon>
        <taxon>Weeksellaceae</taxon>
        <taxon>Bergeyella</taxon>
    </lineage>
</organism>
<evidence type="ECO:0000313" key="1">
    <source>
        <dbReference type="EMBL" id="WOC52261.1"/>
    </source>
</evidence>
<sequence length="80" mass="9607">MSHLSWFSQKSTYLRDSIILIIKDVRLITAPHCSEFDTTKNLVSIAISFLYKKDRSPFIYLDEQRYQWIEPAPYQYDENK</sequence>
<dbReference type="KEGG" id="bpor:BPO_1614"/>
<reference evidence="1" key="1">
    <citation type="submission" date="2023-10" db="EMBL/GenBank/DDBJ databases">
        <title>Characterization and whole genome sequencing of a novel strain of Bergeyella porcorum QD2021 isolated from pig.</title>
        <authorList>
            <person name="Liu G."/>
            <person name="Chen C."/>
            <person name="Han X."/>
        </authorList>
    </citation>
    <scope>NUCLEOTIDE SEQUENCE</scope>
    <source>
        <strain evidence="1">QD2021</strain>
    </source>
</reference>
<proteinExistence type="predicted"/>
<dbReference type="Proteomes" id="UP001432059">
    <property type="component" value="Chromosome"/>
</dbReference>
<gene>
    <name evidence="1" type="ORF">BPO_1614</name>
</gene>
<dbReference type="EMBL" id="CP136426">
    <property type="protein sequence ID" value="WOC52261.1"/>
    <property type="molecule type" value="Genomic_DNA"/>
</dbReference>
<protein>
    <submittedName>
        <fullName evidence="1">Uncharacterized protein</fullName>
    </submittedName>
</protein>